<evidence type="ECO:0000313" key="2">
    <source>
        <dbReference type="Proteomes" id="UP000620064"/>
    </source>
</evidence>
<keyword evidence="2" id="KW-1185">Reference proteome</keyword>
<gene>
    <name evidence="1" type="ORF">GCM10010992_16660</name>
</gene>
<sequence length="420" mass="49279">MILEKERGFFDNVYTAESFANLKQLMGLWMKDNLKEKLLELYNLKGDESDVIKIGNSKALIDALNRLDNQCEKIDIPTEVKNVYLEKMLEEEKAIFEILNITNKFILEKNNSSTLLKTETVYSAKNDLLDIFSFSKFANYCNENKYEGLIDNIKNYLKEKNLNNTNPLKLRIVYKNEDKKFYLRAHTSTIGYQDFGINFSVFVAFMAINEYVTKTKDEFFVEKFVIDDSKLYVSFGKKNTTKLNENLSLRFALTLENDEIKRNAVSFNGIFTLVYKKGDEESEIIIRPKGMKSNEESFPTDLLTYRHQGKVETVIEKVKNLPILIEKYISQIEKEAEDISNKKNPDSIRELIVKKIRDGRKAEFKQYKAIVQEELNRIRVDNMFKLFELLGSIEKLFEEEDVISIDYWRSKLYEALIEKK</sequence>
<dbReference type="Proteomes" id="UP000620064">
    <property type="component" value="Unassembled WGS sequence"/>
</dbReference>
<proteinExistence type="predicted"/>
<protein>
    <submittedName>
        <fullName evidence="1">Uncharacterized protein</fullName>
    </submittedName>
</protein>
<name>A0ABQ2NL68_9FLAO</name>
<reference evidence="2" key="1">
    <citation type="journal article" date="2019" name="Int. J. Syst. Evol. Microbiol.">
        <title>The Global Catalogue of Microorganisms (GCM) 10K type strain sequencing project: providing services to taxonomists for standard genome sequencing and annotation.</title>
        <authorList>
            <consortium name="The Broad Institute Genomics Platform"/>
            <consortium name="The Broad Institute Genome Sequencing Center for Infectious Disease"/>
            <person name="Wu L."/>
            <person name="Ma J."/>
        </authorList>
    </citation>
    <scope>NUCLEOTIDE SEQUENCE [LARGE SCALE GENOMIC DNA]</scope>
    <source>
        <strain evidence="2">CGMCC 1.7656</strain>
    </source>
</reference>
<accession>A0ABQ2NL68</accession>
<dbReference type="EMBL" id="BMLV01000003">
    <property type="protein sequence ID" value="GGP04394.1"/>
    <property type="molecule type" value="Genomic_DNA"/>
</dbReference>
<organism evidence="1 2">
    <name type="scientific">Cloacibacterium rupense</name>
    <dbReference type="NCBI Taxonomy" id="517423"/>
    <lineage>
        <taxon>Bacteria</taxon>
        <taxon>Pseudomonadati</taxon>
        <taxon>Bacteroidota</taxon>
        <taxon>Flavobacteriia</taxon>
        <taxon>Flavobacteriales</taxon>
        <taxon>Weeksellaceae</taxon>
    </lineage>
</organism>
<dbReference type="RefSeq" id="WP_188617649.1">
    <property type="nucleotide sequence ID" value="NZ_BMLV01000003.1"/>
</dbReference>
<evidence type="ECO:0000313" key="1">
    <source>
        <dbReference type="EMBL" id="GGP04394.1"/>
    </source>
</evidence>
<comment type="caution">
    <text evidence="1">The sequence shown here is derived from an EMBL/GenBank/DDBJ whole genome shotgun (WGS) entry which is preliminary data.</text>
</comment>